<dbReference type="EMBL" id="BJWL01000027">
    <property type="protein sequence ID" value="GFZ19155.1"/>
    <property type="molecule type" value="Genomic_DNA"/>
</dbReference>
<keyword evidence="2" id="KW-1185">Reference proteome</keyword>
<dbReference type="Proteomes" id="UP000585474">
    <property type="component" value="Unassembled WGS sequence"/>
</dbReference>
<gene>
    <name evidence="1" type="ORF">Acr_27g0008940</name>
</gene>
<name>A0A7J0H881_9ERIC</name>
<protein>
    <submittedName>
        <fullName evidence="1">Uncharacterized protein</fullName>
    </submittedName>
</protein>
<proteinExistence type="predicted"/>
<reference evidence="1 2" key="1">
    <citation type="submission" date="2019-07" db="EMBL/GenBank/DDBJ databases">
        <title>De Novo Assembly of kiwifruit Actinidia rufa.</title>
        <authorList>
            <person name="Sugita-Konishi S."/>
            <person name="Sato K."/>
            <person name="Mori E."/>
            <person name="Abe Y."/>
            <person name="Kisaki G."/>
            <person name="Hamano K."/>
            <person name="Suezawa K."/>
            <person name="Otani M."/>
            <person name="Fukuda T."/>
            <person name="Manabe T."/>
            <person name="Gomi K."/>
            <person name="Tabuchi M."/>
            <person name="Akimitsu K."/>
            <person name="Kataoka I."/>
        </authorList>
    </citation>
    <scope>NUCLEOTIDE SEQUENCE [LARGE SCALE GENOMIC DNA]</scope>
    <source>
        <strain evidence="2">cv. Fuchu</strain>
    </source>
</reference>
<organism evidence="1 2">
    <name type="scientific">Actinidia rufa</name>
    <dbReference type="NCBI Taxonomy" id="165716"/>
    <lineage>
        <taxon>Eukaryota</taxon>
        <taxon>Viridiplantae</taxon>
        <taxon>Streptophyta</taxon>
        <taxon>Embryophyta</taxon>
        <taxon>Tracheophyta</taxon>
        <taxon>Spermatophyta</taxon>
        <taxon>Magnoliopsida</taxon>
        <taxon>eudicotyledons</taxon>
        <taxon>Gunneridae</taxon>
        <taxon>Pentapetalae</taxon>
        <taxon>asterids</taxon>
        <taxon>Ericales</taxon>
        <taxon>Actinidiaceae</taxon>
        <taxon>Actinidia</taxon>
    </lineage>
</organism>
<accession>A0A7J0H881</accession>
<dbReference type="AlphaFoldDB" id="A0A7J0H881"/>
<sequence length="81" mass="9140">MGEDICLFNKVGLNFSGHTGSLNPGNLSHLWLQYASFFVVVVKALKLRAFALRQSDQYVLSGVVLWGPKRMREGFAFSRDF</sequence>
<comment type="caution">
    <text evidence="1">The sequence shown here is derived from an EMBL/GenBank/DDBJ whole genome shotgun (WGS) entry which is preliminary data.</text>
</comment>
<evidence type="ECO:0000313" key="2">
    <source>
        <dbReference type="Proteomes" id="UP000585474"/>
    </source>
</evidence>
<evidence type="ECO:0000313" key="1">
    <source>
        <dbReference type="EMBL" id="GFZ19155.1"/>
    </source>
</evidence>